<protein>
    <submittedName>
        <fullName evidence="1">Uncharacterized protein</fullName>
    </submittedName>
</protein>
<gene>
    <name evidence="1" type="ORF">RMSM_01168</name>
</gene>
<organism evidence="1 2">
    <name type="scientific">Rhodopirellula maiorica SM1</name>
    <dbReference type="NCBI Taxonomy" id="1265738"/>
    <lineage>
        <taxon>Bacteria</taxon>
        <taxon>Pseudomonadati</taxon>
        <taxon>Planctomycetota</taxon>
        <taxon>Planctomycetia</taxon>
        <taxon>Pirellulales</taxon>
        <taxon>Pirellulaceae</taxon>
        <taxon>Novipirellula</taxon>
    </lineage>
</organism>
<dbReference type="AlphaFoldDB" id="M5S6U4"/>
<comment type="caution">
    <text evidence="1">The sequence shown here is derived from an EMBL/GenBank/DDBJ whole genome shotgun (WGS) entry which is preliminary data.</text>
</comment>
<evidence type="ECO:0000313" key="2">
    <source>
        <dbReference type="Proteomes" id="UP000011991"/>
    </source>
</evidence>
<dbReference type="EMBL" id="ANOG01000176">
    <property type="protein sequence ID" value="EMI21904.1"/>
    <property type="molecule type" value="Genomic_DNA"/>
</dbReference>
<accession>M5S6U4</accession>
<name>M5S6U4_9BACT</name>
<evidence type="ECO:0000313" key="1">
    <source>
        <dbReference type="EMBL" id="EMI21904.1"/>
    </source>
</evidence>
<sequence>MRDPFFGTVCGANLMHHDKHQNPIHQLPWRDNRVDVSGRAVRRVRF</sequence>
<reference evidence="1 2" key="1">
    <citation type="journal article" date="2013" name="Mar. Genomics">
        <title>Expression of sulfatases in Rhodopirellula baltica and the diversity of sulfatases in the genus Rhodopirellula.</title>
        <authorList>
            <person name="Wegner C.E."/>
            <person name="Richter-Heitmann T."/>
            <person name="Klindworth A."/>
            <person name="Klockow C."/>
            <person name="Richter M."/>
            <person name="Achstetter T."/>
            <person name="Glockner F.O."/>
            <person name="Harder J."/>
        </authorList>
    </citation>
    <scope>NUCLEOTIDE SEQUENCE [LARGE SCALE GENOMIC DNA]</scope>
    <source>
        <strain evidence="1 2">SM1</strain>
    </source>
</reference>
<proteinExistence type="predicted"/>
<keyword evidence="2" id="KW-1185">Reference proteome</keyword>
<dbReference type="Proteomes" id="UP000011991">
    <property type="component" value="Unassembled WGS sequence"/>
</dbReference>